<reference evidence="2" key="1">
    <citation type="journal article" date="2021" name="Mol. Plant Microbe Interact.">
        <title>Complete Genome Sequence of the Plant-Pathogenic Fungus Colletotrichum lupini.</title>
        <authorList>
            <person name="Baroncelli R."/>
            <person name="Pensec F."/>
            <person name="Da Lio D."/>
            <person name="Boufleur T."/>
            <person name="Vicente I."/>
            <person name="Sarrocco S."/>
            <person name="Picot A."/>
            <person name="Baraldi E."/>
            <person name="Sukno S."/>
            <person name="Thon M."/>
            <person name="Le Floch G."/>
        </authorList>
    </citation>
    <scope>NUCLEOTIDE SEQUENCE</scope>
    <source>
        <strain evidence="2">IMI 504893</strain>
    </source>
</reference>
<sequence length="56" mass="5845">MRKPHSMNPKPFFPVNIQQPSQSGGATGGGHVSVTSGRGMDLSGEDGSFLSVETEL</sequence>
<protein>
    <submittedName>
        <fullName evidence="2">Uncharacterized protein</fullName>
    </submittedName>
</protein>
<gene>
    <name evidence="2" type="ORF">CLUP02_12853</name>
</gene>
<name>A0A9Q8T192_9PEZI</name>
<evidence type="ECO:0000313" key="3">
    <source>
        <dbReference type="Proteomes" id="UP000830671"/>
    </source>
</evidence>
<dbReference type="Proteomes" id="UP000830671">
    <property type="component" value="Chromosome 6"/>
</dbReference>
<keyword evidence="3" id="KW-1185">Reference proteome</keyword>
<organism evidence="2 3">
    <name type="scientific">Colletotrichum lupini</name>
    <dbReference type="NCBI Taxonomy" id="145971"/>
    <lineage>
        <taxon>Eukaryota</taxon>
        <taxon>Fungi</taxon>
        <taxon>Dikarya</taxon>
        <taxon>Ascomycota</taxon>
        <taxon>Pezizomycotina</taxon>
        <taxon>Sordariomycetes</taxon>
        <taxon>Hypocreomycetidae</taxon>
        <taxon>Glomerellales</taxon>
        <taxon>Glomerellaceae</taxon>
        <taxon>Colletotrichum</taxon>
        <taxon>Colletotrichum acutatum species complex</taxon>
    </lineage>
</organism>
<evidence type="ECO:0000313" key="2">
    <source>
        <dbReference type="EMBL" id="UQC87349.1"/>
    </source>
</evidence>
<evidence type="ECO:0000256" key="1">
    <source>
        <dbReference type="SAM" id="MobiDB-lite"/>
    </source>
</evidence>
<accession>A0A9Q8T192</accession>
<dbReference type="KEGG" id="clup:CLUP02_12853"/>
<dbReference type="RefSeq" id="XP_049148959.1">
    <property type="nucleotide sequence ID" value="XM_049291813.1"/>
</dbReference>
<proteinExistence type="predicted"/>
<feature type="region of interest" description="Disordered" evidence="1">
    <location>
        <begin position="1"/>
        <end position="56"/>
    </location>
</feature>
<dbReference type="AlphaFoldDB" id="A0A9Q8T192"/>
<dbReference type="EMBL" id="CP019478">
    <property type="protein sequence ID" value="UQC87349.1"/>
    <property type="molecule type" value="Genomic_DNA"/>
</dbReference>
<dbReference type="GeneID" id="73346823"/>